<comment type="similarity">
    <text evidence="3">Belongs to the FAD-dependent oxidoreductase 2 family. FRD/SDH subfamily.</text>
</comment>
<comment type="catalytic activity">
    <reaction evidence="9">
        <text>dihydrourocanate + A = urocanate + AH2</text>
        <dbReference type="Rhea" id="RHEA:36059"/>
        <dbReference type="ChEBI" id="CHEBI:13193"/>
        <dbReference type="ChEBI" id="CHEBI:17499"/>
        <dbReference type="ChEBI" id="CHEBI:27247"/>
        <dbReference type="ChEBI" id="CHEBI:72991"/>
        <dbReference type="EC" id="1.3.99.33"/>
    </reaction>
</comment>
<evidence type="ECO:0000256" key="1">
    <source>
        <dbReference type="ARBA" id="ARBA00001917"/>
    </source>
</evidence>
<organism evidence="13 14">
    <name type="scientific">Candidatus Faecalibacterium gallistercoris</name>
    <dbReference type="NCBI Taxonomy" id="2838579"/>
    <lineage>
        <taxon>Bacteria</taxon>
        <taxon>Bacillati</taxon>
        <taxon>Bacillota</taxon>
        <taxon>Clostridia</taxon>
        <taxon>Eubacteriales</taxon>
        <taxon>Oscillospiraceae</taxon>
        <taxon>Faecalibacterium</taxon>
    </lineage>
</organism>
<reference evidence="13" key="2">
    <citation type="submission" date="2021-04" db="EMBL/GenBank/DDBJ databases">
        <authorList>
            <person name="Gilroy R."/>
        </authorList>
    </citation>
    <scope>NUCLEOTIDE SEQUENCE</scope>
    <source>
        <strain evidence="13">ChiBcec16-3735</strain>
    </source>
</reference>
<dbReference type="GO" id="GO:0016020">
    <property type="term" value="C:membrane"/>
    <property type="evidence" value="ECO:0007669"/>
    <property type="project" value="InterPro"/>
</dbReference>
<evidence type="ECO:0000256" key="7">
    <source>
        <dbReference type="ARBA" id="ARBA00022827"/>
    </source>
</evidence>
<dbReference type="Pfam" id="PF04205">
    <property type="entry name" value="FMN_bind"/>
    <property type="match status" value="1"/>
</dbReference>
<evidence type="ECO:0000256" key="2">
    <source>
        <dbReference type="ARBA" id="ARBA00001974"/>
    </source>
</evidence>
<dbReference type="PROSITE" id="PS51257">
    <property type="entry name" value="PROKAR_LIPOPROTEIN"/>
    <property type="match status" value="1"/>
</dbReference>
<evidence type="ECO:0000313" key="14">
    <source>
        <dbReference type="Proteomes" id="UP000824065"/>
    </source>
</evidence>
<evidence type="ECO:0000256" key="4">
    <source>
        <dbReference type="ARBA" id="ARBA00013137"/>
    </source>
</evidence>
<feature type="region of interest" description="Disordered" evidence="10">
    <location>
        <begin position="30"/>
        <end position="51"/>
    </location>
</feature>
<keyword evidence="6" id="KW-0285">Flavoprotein</keyword>
<dbReference type="InterPro" id="IPR003953">
    <property type="entry name" value="FAD-dep_OxRdtase_2_FAD-bd"/>
</dbReference>
<comment type="caution">
    <text evidence="13">The sequence shown here is derived from an EMBL/GenBank/DDBJ whole genome shotgun (WGS) entry which is preliminary data.</text>
</comment>
<keyword evidence="11" id="KW-0732">Signal</keyword>
<dbReference type="Gene3D" id="3.90.700.10">
    <property type="entry name" value="Succinate dehydrogenase/fumarate reductase flavoprotein, catalytic domain"/>
    <property type="match status" value="1"/>
</dbReference>
<evidence type="ECO:0000256" key="3">
    <source>
        <dbReference type="ARBA" id="ARBA00008040"/>
    </source>
</evidence>
<feature type="domain" description="FMN-binding" evidence="12">
    <location>
        <begin position="60"/>
        <end position="134"/>
    </location>
</feature>
<dbReference type="SUPFAM" id="SSF51905">
    <property type="entry name" value="FAD/NAD(P)-binding domain"/>
    <property type="match status" value="1"/>
</dbReference>
<dbReference type="AlphaFoldDB" id="A0A9D2FH87"/>
<dbReference type="PANTHER" id="PTHR43400">
    <property type="entry name" value="FUMARATE REDUCTASE"/>
    <property type="match status" value="1"/>
</dbReference>
<keyword evidence="7" id="KW-0274">FAD</keyword>
<proteinExistence type="inferred from homology"/>
<keyword evidence="8" id="KW-0560">Oxidoreductase</keyword>
<evidence type="ECO:0000259" key="12">
    <source>
        <dbReference type="SMART" id="SM00900"/>
    </source>
</evidence>
<evidence type="ECO:0000256" key="9">
    <source>
        <dbReference type="ARBA" id="ARBA00049922"/>
    </source>
</evidence>
<dbReference type="GO" id="GO:0033765">
    <property type="term" value="F:steroid dehydrogenase activity, acting on the CH-CH group of donors"/>
    <property type="evidence" value="ECO:0007669"/>
    <property type="project" value="UniProtKB-ARBA"/>
</dbReference>
<name>A0A9D2FH87_9FIRM</name>
<dbReference type="GO" id="GO:0010181">
    <property type="term" value="F:FMN binding"/>
    <property type="evidence" value="ECO:0007669"/>
    <property type="project" value="InterPro"/>
</dbReference>
<dbReference type="EMBL" id="DXBJ01000050">
    <property type="protein sequence ID" value="HIZ58382.1"/>
    <property type="molecule type" value="Genomic_DNA"/>
</dbReference>
<evidence type="ECO:0000256" key="5">
    <source>
        <dbReference type="ARBA" id="ARBA00015872"/>
    </source>
</evidence>
<dbReference type="PANTHER" id="PTHR43400:SF7">
    <property type="entry name" value="FAD-DEPENDENT OXIDOREDUCTASE 2 FAD BINDING DOMAIN-CONTAINING PROTEIN"/>
    <property type="match status" value="1"/>
</dbReference>
<evidence type="ECO:0000313" key="13">
    <source>
        <dbReference type="EMBL" id="HIZ58382.1"/>
    </source>
</evidence>
<feature type="signal peptide" evidence="11">
    <location>
        <begin position="1"/>
        <end position="21"/>
    </location>
</feature>
<dbReference type="Gene3D" id="3.50.50.60">
    <property type="entry name" value="FAD/NAD(P)-binding domain"/>
    <property type="match status" value="1"/>
</dbReference>
<evidence type="ECO:0000256" key="11">
    <source>
        <dbReference type="SAM" id="SignalP"/>
    </source>
</evidence>
<sequence>MKKLSRALAAVLSAGMLLSLAGCGGSSSSTASSAAPSSSAPASTVDPASVSGSFEGTAPSYDRDLTVTVTFDAGKITDIELGDNHDTSAIISRAFPVIEERIVEANSPVVDSVSGATFTSFGVKAAVANAMAAAGLEAPEITFATNAGIEYAPTTLENAECDIVVIGGGPAGLSAAVVAKQTNPDLNVIVVEKLDILGGNGKLDMNFFDLYGSQAMEEAGIEYTLDDFLRDYADSGETAERVQVWGEEEFTTDAWLRDMGTELNYTYGLGNHMVDADTYAGETIMDNMEKLAYELGVDIRTGTAGVDFVWDGDRVAGVSVQTNHNESYDILAKKTIVATGGFCANKELLAEYAPGYEVLNTSNQMSNTGDFVKVFEENGMMLQNMDRMSVFSYILKPRRDLTSSGQNFVLVNGSGERFMGEKTLSGLDLGTTLLEQDTTWMVIDSKGLETDGRLRKQTRLGYWLEADTIEELAEQMGVPADALQASIDTYNAAANGTADPLGAEPTDTIDLAPFFAVQVESADHMTKGGLGCNEFAQALYEDGSVVPDLYGAGEVTWQSGGYSQSVCFGKIAGRNAANAIAEESAAA</sequence>
<feature type="chain" id="PRO_5039337056" description="Urocanate reductase" evidence="11">
    <location>
        <begin position="22"/>
        <end position="587"/>
    </location>
</feature>
<dbReference type="EC" id="1.3.99.33" evidence="4"/>
<gene>
    <name evidence="13" type="ORF">H9725_07365</name>
</gene>
<evidence type="ECO:0000256" key="8">
    <source>
        <dbReference type="ARBA" id="ARBA00023002"/>
    </source>
</evidence>
<dbReference type="SUPFAM" id="SSF56425">
    <property type="entry name" value="Succinate dehydrogenase/fumarate reductase flavoprotein, catalytic domain"/>
    <property type="match status" value="1"/>
</dbReference>
<dbReference type="SMART" id="SM00900">
    <property type="entry name" value="FMN_bind"/>
    <property type="match status" value="1"/>
</dbReference>
<dbReference type="InterPro" id="IPR007329">
    <property type="entry name" value="FMN-bd"/>
</dbReference>
<dbReference type="Proteomes" id="UP000824065">
    <property type="component" value="Unassembled WGS sequence"/>
</dbReference>
<evidence type="ECO:0000256" key="6">
    <source>
        <dbReference type="ARBA" id="ARBA00022630"/>
    </source>
</evidence>
<dbReference type="InterPro" id="IPR036188">
    <property type="entry name" value="FAD/NAD-bd_sf"/>
</dbReference>
<reference evidence="13" key="1">
    <citation type="journal article" date="2021" name="PeerJ">
        <title>Extensive microbial diversity within the chicken gut microbiome revealed by metagenomics and culture.</title>
        <authorList>
            <person name="Gilroy R."/>
            <person name="Ravi A."/>
            <person name="Getino M."/>
            <person name="Pursley I."/>
            <person name="Horton D.L."/>
            <person name="Alikhan N.F."/>
            <person name="Baker D."/>
            <person name="Gharbi K."/>
            <person name="Hall N."/>
            <person name="Watson M."/>
            <person name="Adriaenssens E.M."/>
            <person name="Foster-Nyarko E."/>
            <person name="Jarju S."/>
            <person name="Secka A."/>
            <person name="Antonio M."/>
            <person name="Oren A."/>
            <person name="Chaudhuri R.R."/>
            <person name="La Ragione R."/>
            <person name="Hildebrand F."/>
            <person name="Pallen M.J."/>
        </authorList>
    </citation>
    <scope>NUCLEOTIDE SEQUENCE</scope>
    <source>
        <strain evidence="13">ChiBcec16-3735</strain>
    </source>
</reference>
<dbReference type="Pfam" id="PF00890">
    <property type="entry name" value="FAD_binding_2"/>
    <property type="match status" value="1"/>
</dbReference>
<dbReference type="InterPro" id="IPR027477">
    <property type="entry name" value="Succ_DH/fumarate_Rdtase_cat_sf"/>
</dbReference>
<dbReference type="InterPro" id="IPR050315">
    <property type="entry name" value="FAD-oxidoreductase_2"/>
</dbReference>
<comment type="cofactor">
    <cofactor evidence="2">
        <name>FAD</name>
        <dbReference type="ChEBI" id="CHEBI:57692"/>
    </cofactor>
</comment>
<accession>A0A9D2FH87</accession>
<dbReference type="Gene3D" id="3.90.1010.20">
    <property type="match status" value="1"/>
</dbReference>
<protein>
    <recommendedName>
        <fullName evidence="5">Urocanate reductase</fullName>
        <ecNumber evidence="4">1.3.99.33</ecNumber>
    </recommendedName>
</protein>
<evidence type="ECO:0000256" key="10">
    <source>
        <dbReference type="SAM" id="MobiDB-lite"/>
    </source>
</evidence>
<comment type="cofactor">
    <cofactor evidence="1">
        <name>FMN</name>
        <dbReference type="ChEBI" id="CHEBI:58210"/>
    </cofactor>
</comment>